<dbReference type="InterPro" id="IPR045851">
    <property type="entry name" value="AMP-bd_C_sf"/>
</dbReference>
<protein>
    <recommendedName>
        <fullName evidence="9">Flagellar M-ring protein</fullName>
    </recommendedName>
</protein>
<name>A0A1I5Q275_9BACT</name>
<proteinExistence type="inferred from homology"/>
<feature type="compositionally biased region" description="Basic and acidic residues" evidence="10">
    <location>
        <begin position="285"/>
        <end position="302"/>
    </location>
</feature>
<reference evidence="14 15" key="1">
    <citation type="submission" date="2016-10" db="EMBL/GenBank/DDBJ databases">
        <authorList>
            <person name="de Groot N.N."/>
        </authorList>
    </citation>
    <scope>NUCLEOTIDE SEQUENCE [LARGE SCALE GENOMIC DNA]</scope>
    <source>
        <strain evidence="14 15">EP1-55-1</strain>
    </source>
</reference>
<dbReference type="EMBL" id="FOXB01000018">
    <property type="protein sequence ID" value="SFP40343.1"/>
    <property type="molecule type" value="Genomic_DNA"/>
</dbReference>
<dbReference type="Gene3D" id="3.30.300.30">
    <property type="match status" value="1"/>
</dbReference>
<evidence type="ECO:0000256" key="8">
    <source>
        <dbReference type="ARBA" id="ARBA00023143"/>
    </source>
</evidence>
<dbReference type="STRING" id="223786.SAMN05216234_11813"/>
<keyword evidence="8 9" id="KW-0975">Bacterial flagellum</keyword>
<evidence type="ECO:0000313" key="14">
    <source>
        <dbReference type="EMBL" id="SFP40343.1"/>
    </source>
</evidence>
<dbReference type="PRINTS" id="PR01009">
    <property type="entry name" value="FLGMRINGFLIF"/>
</dbReference>
<evidence type="ECO:0000256" key="6">
    <source>
        <dbReference type="ARBA" id="ARBA00022989"/>
    </source>
</evidence>
<sequence>MNFKEVAEQLIRLYEKLNRAQRIVIATTLLAVIGFIVFIIIYTRTGDNSNYAVLFDHLSPKDAGLIIQELEKQQIDYRIPRDGVIEVPKDVVYKLRIAVASQGIPKESHVGFELFDKQEFGSTDFDQKIKFLRALEGELARTISALVPVESATVHIAMPKESVFVSKNTPPSASIMIKEVEGMRLTRKQIAGIKNLVAAAIPNLTTEHVKLVNVLGEPLGESGEDAIDEELVSQQIAYKNRYENLYEQKIISVLAPFIGGKDRVVAKVTIDFDFAQRSSVQEHYDPENVVRSEQSLEEKKEGVSPQSPGGVPGAVSNIGPVQGLEDSKLKQKYEKSSTTTNYEISKTVSNVKGPFATIKRVSAAVVVDGKYVPGEDGKIVYQPRSSDELSQISSLVKKTIGFDARRGDQVSVSNFQFESSAKASKKSPYKSVVDTFYDYMNPITPILKFIFLVIVLFVFYKKVIVPFSERMLEIPVDESAEAEPLLALDEDEQESLTEKFTQMRKKVEEQLGLTDEFNEDELKYEVLLEKMIEIAEERPEEVAALISALIRDETEMENNAVNQMSGGKK</sequence>
<dbReference type="Proteomes" id="UP000199227">
    <property type="component" value="Unassembled WGS sequence"/>
</dbReference>
<gene>
    <name evidence="14" type="ORF">SAMN05216234_11813</name>
</gene>
<feature type="transmembrane region" description="Helical" evidence="11">
    <location>
        <begin position="439"/>
        <end position="460"/>
    </location>
</feature>
<feature type="transmembrane region" description="Helical" evidence="11">
    <location>
        <begin position="20"/>
        <end position="42"/>
    </location>
</feature>
<comment type="subcellular location">
    <subcellularLocation>
        <location evidence="1 9">Bacterial flagellum basal body</location>
    </subcellularLocation>
    <subcellularLocation>
        <location evidence="2">Cell membrane</location>
        <topology evidence="2">Multi-pass membrane protein</topology>
    </subcellularLocation>
</comment>
<comment type="function">
    <text evidence="9">The M ring may be actively involved in energy transduction.</text>
</comment>
<keyword evidence="14" id="KW-0969">Cilium</keyword>
<dbReference type="PANTHER" id="PTHR30046:SF0">
    <property type="entry name" value="FLAGELLAR M-RING PROTEIN"/>
    <property type="match status" value="1"/>
</dbReference>
<keyword evidence="14" id="KW-0282">Flagellum</keyword>
<evidence type="ECO:0000313" key="15">
    <source>
        <dbReference type="Proteomes" id="UP000199227"/>
    </source>
</evidence>
<dbReference type="InterPro" id="IPR013556">
    <property type="entry name" value="Flag_M-ring_C"/>
</dbReference>
<feature type="compositionally biased region" description="Low complexity" evidence="10">
    <location>
        <begin position="303"/>
        <end position="316"/>
    </location>
</feature>
<keyword evidence="15" id="KW-1185">Reference proteome</keyword>
<dbReference type="GO" id="GO:0005886">
    <property type="term" value="C:plasma membrane"/>
    <property type="evidence" value="ECO:0007669"/>
    <property type="project" value="UniProtKB-SubCell"/>
</dbReference>
<evidence type="ECO:0000259" key="12">
    <source>
        <dbReference type="Pfam" id="PF01514"/>
    </source>
</evidence>
<evidence type="ECO:0000256" key="1">
    <source>
        <dbReference type="ARBA" id="ARBA00004117"/>
    </source>
</evidence>
<dbReference type="PANTHER" id="PTHR30046">
    <property type="entry name" value="FLAGELLAR M-RING PROTEIN"/>
    <property type="match status" value="1"/>
</dbReference>
<evidence type="ECO:0000256" key="4">
    <source>
        <dbReference type="ARBA" id="ARBA00022475"/>
    </source>
</evidence>
<feature type="region of interest" description="Disordered" evidence="10">
    <location>
        <begin position="285"/>
        <end position="321"/>
    </location>
</feature>
<dbReference type="InterPro" id="IPR043427">
    <property type="entry name" value="YscJ/FliF"/>
</dbReference>
<dbReference type="PIRSF" id="PIRSF004862">
    <property type="entry name" value="FliF"/>
    <property type="match status" value="1"/>
</dbReference>
<evidence type="ECO:0000256" key="5">
    <source>
        <dbReference type="ARBA" id="ARBA00022692"/>
    </source>
</evidence>
<evidence type="ECO:0000256" key="10">
    <source>
        <dbReference type="SAM" id="MobiDB-lite"/>
    </source>
</evidence>
<dbReference type="RefSeq" id="WP_092912448.1">
    <property type="nucleotide sequence ID" value="NZ_FOXB01000018.1"/>
</dbReference>
<dbReference type="GO" id="GO:0009431">
    <property type="term" value="C:bacterial-type flagellum basal body, MS ring"/>
    <property type="evidence" value="ECO:0007669"/>
    <property type="project" value="InterPro"/>
</dbReference>
<keyword evidence="5 11" id="KW-0812">Transmembrane</keyword>
<dbReference type="GO" id="GO:0071973">
    <property type="term" value="P:bacterial-type flagellum-dependent cell motility"/>
    <property type="evidence" value="ECO:0007669"/>
    <property type="project" value="InterPro"/>
</dbReference>
<evidence type="ECO:0000256" key="7">
    <source>
        <dbReference type="ARBA" id="ARBA00023136"/>
    </source>
</evidence>
<dbReference type="Pfam" id="PF08345">
    <property type="entry name" value="YscJ_FliF_C"/>
    <property type="match status" value="1"/>
</dbReference>
<dbReference type="OrthoDB" id="9807026at2"/>
<feature type="domain" description="Flagellar M-ring N-terminal" evidence="12">
    <location>
        <begin position="48"/>
        <end position="218"/>
    </location>
</feature>
<keyword evidence="7 11" id="KW-0472">Membrane</keyword>
<keyword evidence="4" id="KW-1003">Cell membrane</keyword>
<evidence type="ECO:0000256" key="11">
    <source>
        <dbReference type="SAM" id="Phobius"/>
    </source>
</evidence>
<evidence type="ECO:0000256" key="9">
    <source>
        <dbReference type="PIRNR" id="PIRNR004862"/>
    </source>
</evidence>
<organism evidence="14 15">
    <name type="scientific">Hydrogenimonas thermophila</name>
    <dbReference type="NCBI Taxonomy" id="223786"/>
    <lineage>
        <taxon>Bacteria</taxon>
        <taxon>Pseudomonadati</taxon>
        <taxon>Campylobacterota</taxon>
        <taxon>Epsilonproteobacteria</taxon>
        <taxon>Campylobacterales</taxon>
        <taxon>Hydrogenimonadaceae</taxon>
        <taxon>Hydrogenimonas</taxon>
    </lineage>
</organism>
<keyword evidence="14" id="KW-0966">Cell projection</keyword>
<dbReference type="Pfam" id="PF01514">
    <property type="entry name" value="YscJ_FliF"/>
    <property type="match status" value="1"/>
</dbReference>
<feature type="domain" description="Flagellar M-ring C-terminal" evidence="13">
    <location>
        <begin position="260"/>
        <end position="417"/>
    </location>
</feature>
<evidence type="ECO:0000259" key="13">
    <source>
        <dbReference type="Pfam" id="PF08345"/>
    </source>
</evidence>
<evidence type="ECO:0000256" key="2">
    <source>
        <dbReference type="ARBA" id="ARBA00004651"/>
    </source>
</evidence>
<dbReference type="AlphaFoldDB" id="A0A1I5Q275"/>
<dbReference type="InterPro" id="IPR000067">
    <property type="entry name" value="FlgMring_FliF"/>
</dbReference>
<dbReference type="InterPro" id="IPR006182">
    <property type="entry name" value="FliF_N_dom"/>
</dbReference>
<accession>A0A1I5Q275</accession>
<evidence type="ECO:0000256" key="3">
    <source>
        <dbReference type="ARBA" id="ARBA00007971"/>
    </source>
</evidence>
<keyword evidence="6 11" id="KW-1133">Transmembrane helix</keyword>
<dbReference type="GO" id="GO:0003774">
    <property type="term" value="F:cytoskeletal motor activity"/>
    <property type="evidence" value="ECO:0007669"/>
    <property type="project" value="InterPro"/>
</dbReference>
<dbReference type="NCBIfam" id="TIGR00206">
    <property type="entry name" value="fliF"/>
    <property type="match status" value="1"/>
</dbReference>
<comment type="similarity">
    <text evidence="3 9">Belongs to the FliF family.</text>
</comment>